<proteinExistence type="inferred from homology"/>
<dbReference type="InterPro" id="IPR052157">
    <property type="entry name" value="BCAA_transport_permease"/>
</dbReference>
<feature type="region of interest" description="Disordered" evidence="9">
    <location>
        <begin position="115"/>
        <end position="147"/>
    </location>
</feature>
<dbReference type="GO" id="GO:0005886">
    <property type="term" value="C:plasma membrane"/>
    <property type="evidence" value="ECO:0007669"/>
    <property type="project" value="UniProtKB-SubCell"/>
</dbReference>
<dbReference type="PANTHER" id="PTHR11795:SF445">
    <property type="entry name" value="AMINO ACID ABC TRANSPORTER PERMEASE PROTEIN"/>
    <property type="match status" value="1"/>
</dbReference>
<name>A0A5Q2RI36_9ACTN</name>
<evidence type="ECO:0000313" key="12">
    <source>
        <dbReference type="Proteomes" id="UP000334019"/>
    </source>
</evidence>
<dbReference type="InterPro" id="IPR001851">
    <property type="entry name" value="ABC_transp_permease"/>
</dbReference>
<evidence type="ECO:0000256" key="4">
    <source>
        <dbReference type="ARBA" id="ARBA00022692"/>
    </source>
</evidence>
<dbReference type="PANTHER" id="PTHR11795">
    <property type="entry name" value="BRANCHED-CHAIN AMINO ACID TRANSPORT SYSTEM PERMEASE PROTEIN LIVH"/>
    <property type="match status" value="1"/>
</dbReference>
<evidence type="ECO:0000256" key="8">
    <source>
        <dbReference type="ARBA" id="ARBA00037998"/>
    </source>
</evidence>
<evidence type="ECO:0008006" key="13">
    <source>
        <dbReference type="Google" id="ProtNLM"/>
    </source>
</evidence>
<evidence type="ECO:0000256" key="5">
    <source>
        <dbReference type="ARBA" id="ARBA00022970"/>
    </source>
</evidence>
<dbReference type="EMBL" id="CP045851">
    <property type="protein sequence ID" value="QGG94016.1"/>
    <property type="molecule type" value="Genomic_DNA"/>
</dbReference>
<keyword evidence="4 10" id="KW-0812">Transmembrane</keyword>
<evidence type="ECO:0000256" key="6">
    <source>
        <dbReference type="ARBA" id="ARBA00022989"/>
    </source>
</evidence>
<feature type="compositionally biased region" description="Low complexity" evidence="9">
    <location>
        <begin position="121"/>
        <end position="141"/>
    </location>
</feature>
<evidence type="ECO:0000256" key="3">
    <source>
        <dbReference type="ARBA" id="ARBA00022475"/>
    </source>
</evidence>
<reference evidence="11 12" key="1">
    <citation type="submission" date="2019-11" db="EMBL/GenBank/DDBJ databases">
        <authorList>
            <person name="He Y."/>
        </authorList>
    </citation>
    <scope>NUCLEOTIDE SEQUENCE [LARGE SCALE GENOMIC DNA]</scope>
    <source>
        <strain evidence="11 12">SCSIO 58843</strain>
    </source>
</reference>
<evidence type="ECO:0000313" key="11">
    <source>
        <dbReference type="EMBL" id="QGG94016.1"/>
    </source>
</evidence>
<evidence type="ECO:0000256" key="1">
    <source>
        <dbReference type="ARBA" id="ARBA00004651"/>
    </source>
</evidence>
<comment type="subcellular location">
    <subcellularLocation>
        <location evidence="1">Cell membrane</location>
        <topology evidence="1">Multi-pass membrane protein</topology>
    </subcellularLocation>
</comment>
<keyword evidence="5" id="KW-0029">Amino-acid transport</keyword>
<keyword evidence="3" id="KW-1003">Cell membrane</keyword>
<dbReference type="KEGG" id="atq:GH723_02230"/>
<dbReference type="GO" id="GO:0006865">
    <property type="term" value="P:amino acid transport"/>
    <property type="evidence" value="ECO:0007669"/>
    <property type="project" value="UniProtKB-KW"/>
</dbReference>
<dbReference type="AlphaFoldDB" id="A0A5Q2RI36"/>
<feature type="transmembrane region" description="Helical" evidence="10">
    <location>
        <begin position="20"/>
        <end position="38"/>
    </location>
</feature>
<keyword evidence="7 10" id="KW-0472">Membrane</keyword>
<accession>A0A5Q2RI36</accession>
<sequence length="147" mass="15237">MYVDFTERGWPLGVEVSYQKATVLVAAAVAAAILAWFLERTRFGTAVRAVAQDPEAAHLHGISLGTVARFNCDLGAALSAAVGILVAPLQEADAEVGPAVGVPCRGRRMLRWRAPGRPSTRRGAAACRASRSGTGAARRGSPPSGGT</sequence>
<evidence type="ECO:0000256" key="10">
    <source>
        <dbReference type="SAM" id="Phobius"/>
    </source>
</evidence>
<evidence type="ECO:0000256" key="2">
    <source>
        <dbReference type="ARBA" id="ARBA00022448"/>
    </source>
</evidence>
<evidence type="ECO:0000256" key="9">
    <source>
        <dbReference type="SAM" id="MobiDB-lite"/>
    </source>
</evidence>
<dbReference type="Proteomes" id="UP000334019">
    <property type="component" value="Chromosome"/>
</dbReference>
<protein>
    <recommendedName>
        <fullName evidence="13">ABC transporter permease</fullName>
    </recommendedName>
</protein>
<organism evidence="11 12">
    <name type="scientific">Actinomarinicola tropica</name>
    <dbReference type="NCBI Taxonomy" id="2789776"/>
    <lineage>
        <taxon>Bacteria</taxon>
        <taxon>Bacillati</taxon>
        <taxon>Actinomycetota</taxon>
        <taxon>Acidimicrobiia</taxon>
        <taxon>Acidimicrobiales</taxon>
        <taxon>Iamiaceae</taxon>
        <taxon>Actinomarinicola</taxon>
    </lineage>
</organism>
<evidence type="ECO:0000256" key="7">
    <source>
        <dbReference type="ARBA" id="ARBA00023136"/>
    </source>
</evidence>
<dbReference type="Pfam" id="PF02653">
    <property type="entry name" value="BPD_transp_2"/>
    <property type="match status" value="1"/>
</dbReference>
<keyword evidence="2" id="KW-0813">Transport</keyword>
<dbReference type="GO" id="GO:0022857">
    <property type="term" value="F:transmembrane transporter activity"/>
    <property type="evidence" value="ECO:0007669"/>
    <property type="project" value="InterPro"/>
</dbReference>
<gene>
    <name evidence="11" type="ORF">GH723_02230</name>
</gene>
<comment type="similarity">
    <text evidence="8">Belongs to the binding-protein-dependent transport system permease family. LivHM subfamily.</text>
</comment>
<keyword evidence="6 10" id="KW-1133">Transmembrane helix</keyword>
<keyword evidence="12" id="KW-1185">Reference proteome</keyword>